<name>A0A1G2TW58_9BACT</name>
<dbReference type="STRING" id="1802758.A3A96_02130"/>
<dbReference type="GO" id="GO:0009360">
    <property type="term" value="C:DNA polymerase III complex"/>
    <property type="evidence" value="ECO:0007669"/>
    <property type="project" value="InterPro"/>
</dbReference>
<feature type="domain" description="AAA+ ATPase" evidence="12">
    <location>
        <begin position="36"/>
        <end position="161"/>
    </location>
</feature>
<organism evidence="13 14">
    <name type="scientific">Candidatus Zambryskibacteria bacterium RIFCSPLOWO2_01_FULL_39_39</name>
    <dbReference type="NCBI Taxonomy" id="1802758"/>
    <lineage>
        <taxon>Bacteria</taxon>
        <taxon>Candidatus Zambryskiibacteriota</taxon>
    </lineage>
</organism>
<evidence type="ECO:0000256" key="2">
    <source>
        <dbReference type="ARBA" id="ARBA00022679"/>
    </source>
</evidence>
<comment type="catalytic activity">
    <reaction evidence="10 11">
        <text>DNA(n) + a 2'-deoxyribonucleoside 5'-triphosphate = DNA(n+1) + diphosphate</text>
        <dbReference type="Rhea" id="RHEA:22508"/>
        <dbReference type="Rhea" id="RHEA-COMP:17339"/>
        <dbReference type="Rhea" id="RHEA-COMP:17340"/>
        <dbReference type="ChEBI" id="CHEBI:33019"/>
        <dbReference type="ChEBI" id="CHEBI:61560"/>
        <dbReference type="ChEBI" id="CHEBI:173112"/>
        <dbReference type="EC" id="2.7.7.7"/>
    </reaction>
</comment>
<dbReference type="GO" id="GO:0003887">
    <property type="term" value="F:DNA-directed DNA polymerase activity"/>
    <property type="evidence" value="ECO:0007669"/>
    <property type="project" value="UniProtKB-KW"/>
</dbReference>
<evidence type="ECO:0000256" key="10">
    <source>
        <dbReference type="ARBA" id="ARBA00049244"/>
    </source>
</evidence>
<protein>
    <recommendedName>
        <fullName evidence="11">DNA polymerase III subunit gamma/tau</fullName>
        <ecNumber evidence="11">2.7.7.7</ecNumber>
    </recommendedName>
</protein>
<dbReference type="InterPro" id="IPR045085">
    <property type="entry name" value="HLD_clamp_pol_III_gamma_tau"/>
</dbReference>
<comment type="function">
    <text evidence="11">DNA polymerase III is a complex, multichain enzyme responsible for most of the replicative synthesis in bacteria. This DNA polymerase also exhibits 3' to 5' exonuclease activity.</text>
</comment>
<evidence type="ECO:0000256" key="7">
    <source>
        <dbReference type="ARBA" id="ARBA00022833"/>
    </source>
</evidence>
<dbReference type="GO" id="GO:0005524">
    <property type="term" value="F:ATP binding"/>
    <property type="evidence" value="ECO:0007669"/>
    <property type="project" value="UniProtKB-KW"/>
</dbReference>
<dbReference type="Pfam" id="PF22608">
    <property type="entry name" value="DNAX_ATPase_lid"/>
    <property type="match status" value="1"/>
</dbReference>
<evidence type="ECO:0000313" key="14">
    <source>
        <dbReference type="Proteomes" id="UP000177707"/>
    </source>
</evidence>
<dbReference type="CDD" id="cd00009">
    <property type="entry name" value="AAA"/>
    <property type="match status" value="1"/>
</dbReference>
<dbReference type="GO" id="GO:0006261">
    <property type="term" value="P:DNA-templated DNA replication"/>
    <property type="evidence" value="ECO:0007669"/>
    <property type="project" value="TreeGrafter"/>
</dbReference>
<evidence type="ECO:0000313" key="13">
    <source>
        <dbReference type="EMBL" id="OHB01521.1"/>
    </source>
</evidence>
<keyword evidence="3 11" id="KW-0548">Nucleotidyltransferase</keyword>
<keyword evidence="7" id="KW-0862">Zinc</keyword>
<comment type="caution">
    <text evidence="13">The sequence shown here is derived from an EMBL/GenBank/DDBJ whole genome shotgun (WGS) entry which is preliminary data.</text>
</comment>
<accession>A0A1G2TW58</accession>
<dbReference type="Pfam" id="PF12169">
    <property type="entry name" value="DNA_pol3_gamma3"/>
    <property type="match status" value="1"/>
</dbReference>
<keyword evidence="9 11" id="KW-0239">DNA-directed DNA polymerase</keyword>
<dbReference type="InterPro" id="IPR003593">
    <property type="entry name" value="AAA+_ATPase"/>
</dbReference>
<keyword evidence="8 11" id="KW-0067">ATP-binding</keyword>
<dbReference type="InterPro" id="IPR022754">
    <property type="entry name" value="DNA_pol_III_gamma-3"/>
</dbReference>
<dbReference type="PANTHER" id="PTHR11669:SF0">
    <property type="entry name" value="PROTEIN STICHEL-LIKE 2"/>
    <property type="match status" value="1"/>
</dbReference>
<dbReference type="InterPro" id="IPR012763">
    <property type="entry name" value="DNA_pol_III_sug/sutau_N"/>
</dbReference>
<evidence type="ECO:0000256" key="8">
    <source>
        <dbReference type="ARBA" id="ARBA00022840"/>
    </source>
</evidence>
<dbReference type="InterPro" id="IPR008921">
    <property type="entry name" value="DNA_pol3_clamp-load_cplx_C"/>
</dbReference>
<dbReference type="PANTHER" id="PTHR11669">
    <property type="entry name" value="REPLICATION FACTOR C / DNA POLYMERASE III GAMMA-TAU SUBUNIT"/>
    <property type="match status" value="1"/>
</dbReference>
<comment type="subunit">
    <text evidence="11">DNA polymerase III contains a core (composed of alpha, epsilon and theta chains) that associates with a tau subunit. This core dimerizes to form the POLIII' complex. PolIII' associates with the gamma complex (composed of gamma, delta, delta', psi and chi chains) and with the beta chain to form the complete DNA polymerase III complex.</text>
</comment>
<comment type="similarity">
    <text evidence="1 11">Belongs to the DnaX/STICHEL family.</text>
</comment>
<keyword evidence="4 11" id="KW-0235">DNA replication</keyword>
<dbReference type="Pfam" id="PF13177">
    <property type="entry name" value="DNA_pol3_delta2"/>
    <property type="match status" value="2"/>
</dbReference>
<dbReference type="InterPro" id="IPR050238">
    <property type="entry name" value="DNA_Rep/Repair_Clamp_Loader"/>
</dbReference>
<evidence type="ECO:0000256" key="11">
    <source>
        <dbReference type="RuleBase" id="RU364063"/>
    </source>
</evidence>
<dbReference type="Gene3D" id="3.40.50.300">
    <property type="entry name" value="P-loop containing nucleotide triphosphate hydrolases"/>
    <property type="match status" value="1"/>
</dbReference>
<dbReference type="Gene3D" id="1.20.272.10">
    <property type="match status" value="1"/>
</dbReference>
<dbReference type="SUPFAM" id="SSF52540">
    <property type="entry name" value="P-loop containing nucleoside triphosphate hydrolases"/>
    <property type="match status" value="1"/>
</dbReference>
<dbReference type="SMART" id="SM00382">
    <property type="entry name" value="AAA"/>
    <property type="match status" value="1"/>
</dbReference>
<dbReference type="GO" id="GO:0003677">
    <property type="term" value="F:DNA binding"/>
    <property type="evidence" value="ECO:0007669"/>
    <property type="project" value="InterPro"/>
</dbReference>
<gene>
    <name evidence="11" type="primary">dnaX</name>
    <name evidence="13" type="ORF">A3A96_02130</name>
</gene>
<dbReference type="EMBL" id="MHWB01000012">
    <property type="protein sequence ID" value="OHB01521.1"/>
    <property type="molecule type" value="Genomic_DNA"/>
</dbReference>
<dbReference type="InterPro" id="IPR027417">
    <property type="entry name" value="P-loop_NTPase"/>
</dbReference>
<evidence type="ECO:0000256" key="9">
    <source>
        <dbReference type="ARBA" id="ARBA00022932"/>
    </source>
</evidence>
<dbReference type="SUPFAM" id="SSF48019">
    <property type="entry name" value="post-AAA+ oligomerization domain-like"/>
    <property type="match status" value="1"/>
</dbReference>
<dbReference type="Proteomes" id="UP000177707">
    <property type="component" value="Unassembled WGS sequence"/>
</dbReference>
<dbReference type="Gene3D" id="1.10.8.60">
    <property type="match status" value="1"/>
</dbReference>
<evidence type="ECO:0000256" key="1">
    <source>
        <dbReference type="ARBA" id="ARBA00006360"/>
    </source>
</evidence>
<evidence type="ECO:0000256" key="4">
    <source>
        <dbReference type="ARBA" id="ARBA00022705"/>
    </source>
</evidence>
<dbReference type="GO" id="GO:0046872">
    <property type="term" value="F:metal ion binding"/>
    <property type="evidence" value="ECO:0007669"/>
    <property type="project" value="UniProtKB-KW"/>
</dbReference>
<reference evidence="13 14" key="1">
    <citation type="journal article" date="2016" name="Nat. Commun.">
        <title>Thousands of microbial genomes shed light on interconnected biogeochemical processes in an aquifer system.</title>
        <authorList>
            <person name="Anantharaman K."/>
            <person name="Brown C.T."/>
            <person name="Hug L.A."/>
            <person name="Sharon I."/>
            <person name="Castelle C.J."/>
            <person name="Probst A.J."/>
            <person name="Thomas B.C."/>
            <person name="Singh A."/>
            <person name="Wilkins M.J."/>
            <person name="Karaoz U."/>
            <person name="Brodie E.L."/>
            <person name="Williams K.H."/>
            <person name="Hubbard S.S."/>
            <person name="Banfield J.F."/>
        </authorList>
    </citation>
    <scope>NUCLEOTIDE SEQUENCE [LARGE SCALE GENOMIC DNA]</scope>
</reference>
<keyword evidence="2 11" id="KW-0808">Transferase</keyword>
<dbReference type="AlphaFoldDB" id="A0A1G2TW58"/>
<evidence type="ECO:0000259" key="12">
    <source>
        <dbReference type="SMART" id="SM00382"/>
    </source>
</evidence>
<dbReference type="EC" id="2.7.7.7" evidence="11"/>
<dbReference type="NCBIfam" id="TIGR02397">
    <property type="entry name" value="dnaX_nterm"/>
    <property type="match status" value="1"/>
</dbReference>
<sequence>MEIALYRKYRPQSFKEVKGQDHIVSVLENEAKTGKVSHAYLFSGSRGTGKTSIARIFAKTLGVSGEDIYEIDAASNRGIDEIREIRDAVHTYPYSSKYKVYIMDEAHMLTPPAWNAFLKTLEEPPEHVIFIMATTEEHKLPDTVVSRCECFTFKKPTHQILVESIAKVAKAEKYEIEKKSASLIATLADGSFRDAFGILQKAIHSSRDTKLSHEEIENVLGAPKESFILEVLEGIAEQNTEKGIKAVRNAGEENADMQVFLKMILRSLRFILLLRFAPDMKDSVIDQTGEEEFEKLSELGKSAKNINSKTLLAFLESYSRQTYASIPELPIELAIIESCGGEK</sequence>
<evidence type="ECO:0000256" key="5">
    <source>
        <dbReference type="ARBA" id="ARBA00022723"/>
    </source>
</evidence>
<keyword evidence="6 11" id="KW-0547">Nucleotide-binding</keyword>
<keyword evidence="5" id="KW-0479">Metal-binding</keyword>
<evidence type="ECO:0000256" key="6">
    <source>
        <dbReference type="ARBA" id="ARBA00022741"/>
    </source>
</evidence>
<evidence type="ECO:0000256" key="3">
    <source>
        <dbReference type="ARBA" id="ARBA00022695"/>
    </source>
</evidence>
<proteinExistence type="inferred from homology"/>